<name>D5SY64_PLAL2</name>
<protein>
    <submittedName>
        <fullName evidence="1">Uncharacterized protein</fullName>
    </submittedName>
</protein>
<dbReference type="Proteomes" id="UP000002220">
    <property type="component" value="Chromosome"/>
</dbReference>
<organism evidence="1 2">
    <name type="scientific">Planctopirus limnophila (strain ATCC 43296 / DSM 3776 / IFAM 1008 / Mu 290)</name>
    <name type="common">Planctomyces limnophilus</name>
    <dbReference type="NCBI Taxonomy" id="521674"/>
    <lineage>
        <taxon>Bacteria</taxon>
        <taxon>Pseudomonadati</taxon>
        <taxon>Planctomycetota</taxon>
        <taxon>Planctomycetia</taxon>
        <taxon>Planctomycetales</taxon>
        <taxon>Planctomycetaceae</taxon>
        <taxon>Planctopirus</taxon>
    </lineage>
</organism>
<evidence type="ECO:0000313" key="2">
    <source>
        <dbReference type="Proteomes" id="UP000002220"/>
    </source>
</evidence>
<proteinExistence type="predicted"/>
<dbReference type="HOGENOM" id="CLU_2882016_0_0_0"/>
<dbReference type="KEGG" id="plm:Plim_4046"/>
<sequence>MDGSIKGNTLFAPLVALMSKIAITHIAEHGLSHNRKDDWGRNSLAAVPADRCVSRERVPKGTS</sequence>
<gene>
    <name evidence="1" type="ordered locus">Plim_4046</name>
</gene>
<accession>D5SY64</accession>
<evidence type="ECO:0000313" key="1">
    <source>
        <dbReference type="EMBL" id="ADG69857.1"/>
    </source>
</evidence>
<dbReference type="AlphaFoldDB" id="D5SY64"/>
<keyword evidence="2" id="KW-1185">Reference proteome</keyword>
<reference evidence="1 2" key="1">
    <citation type="journal article" date="2010" name="Stand. Genomic Sci.">
        <title>Complete genome sequence of Planctomyces limnophilus type strain (Mu 290).</title>
        <authorList>
            <person name="Labutti K."/>
            <person name="Sikorski J."/>
            <person name="Schneider S."/>
            <person name="Nolan M."/>
            <person name="Lucas S."/>
            <person name="Glavina Del Rio T."/>
            <person name="Tice H."/>
            <person name="Cheng J.F."/>
            <person name="Goodwin L."/>
            <person name="Pitluck S."/>
            <person name="Liolios K."/>
            <person name="Ivanova N."/>
            <person name="Mavromatis K."/>
            <person name="Mikhailova N."/>
            <person name="Pati A."/>
            <person name="Chen A."/>
            <person name="Palaniappan K."/>
            <person name="Land M."/>
            <person name="Hauser L."/>
            <person name="Chang Y.J."/>
            <person name="Jeffries C.D."/>
            <person name="Tindall B.J."/>
            <person name="Rohde M."/>
            <person name="Goker M."/>
            <person name="Woyke T."/>
            <person name="Bristow J."/>
            <person name="Eisen J.A."/>
            <person name="Markowitz V."/>
            <person name="Hugenholtz P."/>
            <person name="Kyrpides N.C."/>
            <person name="Klenk H.P."/>
            <person name="Lapidus A."/>
        </authorList>
    </citation>
    <scope>NUCLEOTIDE SEQUENCE [LARGE SCALE GENOMIC DNA]</scope>
    <source>
        <strain evidence="2">ATCC 43296 / DSM 3776 / IFAM 1008 / 290</strain>
    </source>
</reference>
<dbReference type="EMBL" id="CP001744">
    <property type="protein sequence ID" value="ADG69857.1"/>
    <property type="molecule type" value="Genomic_DNA"/>
</dbReference>